<organism evidence="1 2">
    <name type="scientific">Pseudanabaena frigida</name>
    <dbReference type="NCBI Taxonomy" id="945775"/>
    <lineage>
        <taxon>Bacteria</taxon>
        <taxon>Bacillati</taxon>
        <taxon>Cyanobacteriota</taxon>
        <taxon>Cyanophyceae</taxon>
        <taxon>Pseudanabaenales</taxon>
        <taxon>Pseudanabaenaceae</taxon>
        <taxon>Pseudanabaena</taxon>
    </lineage>
</organism>
<sequence length="242" mass="27633">MKNSTASIQAIADRVEALPWQRIYSDLEHHGFAITDRLFDVDECQKLIGMYTDSSLFRKQVIMQDHSYGRGEYQYFAYPLPEIVYSLRQSMYSQLVAIANQWHTSLKRSIFPATLSEFSKSCHMGGQTKPTALLLKYEAEDYNCLHQDLYGELTFPLQVAILLSDPDRDFAGGEFVLTEQRVRKQSKVEVVRLQQGQAVIFAVNHKPVPSKRGISRVNIKHGVSRILSGQRFCLGVIFHDAK</sequence>
<protein>
    <submittedName>
        <fullName evidence="1">Proline hydroxylase</fullName>
    </submittedName>
</protein>
<proteinExistence type="predicted"/>
<comment type="caution">
    <text evidence="1">The sequence shown here is derived from an EMBL/GenBank/DDBJ whole genome shotgun (WGS) entry which is preliminary data.</text>
</comment>
<name>A0A2W4W563_9CYAN</name>
<dbReference type="Proteomes" id="UP000249467">
    <property type="component" value="Unassembled WGS sequence"/>
</dbReference>
<reference evidence="1 2" key="1">
    <citation type="submission" date="2018-04" db="EMBL/GenBank/DDBJ databases">
        <authorList>
            <person name="Go L.Y."/>
            <person name="Mitchell J.A."/>
        </authorList>
    </citation>
    <scope>NUCLEOTIDE SEQUENCE [LARGE SCALE GENOMIC DNA]</scope>
    <source>
        <strain evidence="1">ULC066bin1</strain>
    </source>
</reference>
<evidence type="ECO:0000313" key="1">
    <source>
        <dbReference type="EMBL" id="PZO37179.1"/>
    </source>
</evidence>
<reference evidence="1 2" key="2">
    <citation type="submission" date="2018-06" db="EMBL/GenBank/DDBJ databases">
        <title>Metagenomic assembly of (sub)arctic Cyanobacteria and their associated microbiome from non-axenic cultures.</title>
        <authorList>
            <person name="Baurain D."/>
        </authorList>
    </citation>
    <scope>NUCLEOTIDE SEQUENCE [LARGE SCALE GENOMIC DNA]</scope>
    <source>
        <strain evidence="1">ULC066bin1</strain>
    </source>
</reference>
<accession>A0A2W4W563</accession>
<dbReference type="EMBL" id="QBML01000033">
    <property type="protein sequence ID" value="PZO37179.1"/>
    <property type="molecule type" value="Genomic_DNA"/>
</dbReference>
<dbReference type="InterPro" id="IPR018655">
    <property type="entry name" value="DUF2086"/>
</dbReference>
<dbReference type="AlphaFoldDB" id="A0A2W4W563"/>
<dbReference type="Pfam" id="PF09859">
    <property type="entry name" value="Oxygenase-NA"/>
    <property type="match status" value="1"/>
</dbReference>
<gene>
    <name evidence="1" type="ORF">DCF19_19445</name>
</gene>
<evidence type="ECO:0000313" key="2">
    <source>
        <dbReference type="Proteomes" id="UP000249467"/>
    </source>
</evidence>
<dbReference type="Gene3D" id="2.60.120.620">
    <property type="entry name" value="q2cbj1_9rhob like domain"/>
    <property type="match status" value="1"/>
</dbReference>